<name>A0A1B3XNU5_9BACI</name>
<evidence type="ECO:0000313" key="4">
    <source>
        <dbReference type="Proteomes" id="UP000077926"/>
    </source>
</evidence>
<protein>
    <recommendedName>
        <fullName evidence="5">DUF3951 domain-containing protein</fullName>
    </recommendedName>
</protein>
<keyword evidence="4" id="KW-1185">Reference proteome</keyword>
<keyword evidence="2" id="KW-1133">Transmembrane helix</keyword>
<feature type="transmembrane region" description="Helical" evidence="2">
    <location>
        <begin position="6"/>
        <end position="23"/>
    </location>
</feature>
<evidence type="ECO:0000256" key="2">
    <source>
        <dbReference type="SAM" id="Phobius"/>
    </source>
</evidence>
<keyword evidence="2" id="KW-0812">Transmembrane</keyword>
<dbReference type="InterPro" id="IPR025028">
    <property type="entry name" value="DUF3951"/>
</dbReference>
<organism evidence="3 4">
    <name type="scientific">Peribacillus muralis</name>
    <dbReference type="NCBI Taxonomy" id="264697"/>
    <lineage>
        <taxon>Bacteria</taxon>
        <taxon>Bacillati</taxon>
        <taxon>Bacillota</taxon>
        <taxon>Bacilli</taxon>
        <taxon>Bacillales</taxon>
        <taxon>Bacillaceae</taxon>
        <taxon>Peribacillus</taxon>
    </lineage>
</organism>
<sequence length="59" mass="6854">MLPTLFLITVVGIIVLVGYKMVIKKKTPSNRYTPYDEMVMGRKDEGKREQLVQNPKQEE</sequence>
<dbReference type="EMBL" id="CP017080">
    <property type="protein sequence ID" value="AOH54888.1"/>
    <property type="molecule type" value="Genomic_DNA"/>
</dbReference>
<gene>
    <name evidence="3" type="ORF">ABE28_011035</name>
</gene>
<dbReference type="Pfam" id="PF13131">
    <property type="entry name" value="DUF3951"/>
    <property type="match status" value="1"/>
</dbReference>
<accession>A0A1B3XNU5</accession>
<evidence type="ECO:0000313" key="3">
    <source>
        <dbReference type="EMBL" id="AOH54888.1"/>
    </source>
</evidence>
<evidence type="ECO:0008006" key="5">
    <source>
        <dbReference type="Google" id="ProtNLM"/>
    </source>
</evidence>
<dbReference type="AlphaFoldDB" id="A0A1B3XNU5"/>
<proteinExistence type="predicted"/>
<reference evidence="3 4" key="1">
    <citation type="submission" date="2016-08" db="EMBL/GenBank/DDBJ databases">
        <title>Complete genome sequence of Bacillus muralis G25-68, a strain with toxicity to nematodes.</title>
        <authorList>
            <person name="Zheng Z."/>
        </authorList>
    </citation>
    <scope>NUCLEOTIDE SEQUENCE [LARGE SCALE GENOMIC DNA]</scope>
    <source>
        <strain evidence="3 4">G25-68</strain>
    </source>
</reference>
<feature type="region of interest" description="Disordered" evidence="1">
    <location>
        <begin position="39"/>
        <end position="59"/>
    </location>
</feature>
<dbReference type="STRING" id="264697.ABE28_011035"/>
<keyword evidence="2" id="KW-0472">Membrane</keyword>
<dbReference type="RefSeq" id="WP_064465160.1">
    <property type="nucleotide sequence ID" value="NZ_CP017080.1"/>
</dbReference>
<dbReference type="KEGG" id="bmur:ABE28_011035"/>
<evidence type="ECO:0000256" key="1">
    <source>
        <dbReference type="SAM" id="MobiDB-lite"/>
    </source>
</evidence>
<dbReference type="Proteomes" id="UP000077926">
    <property type="component" value="Chromosome"/>
</dbReference>